<evidence type="ECO:0000259" key="1">
    <source>
        <dbReference type="Pfam" id="PF01261"/>
    </source>
</evidence>
<dbReference type="HOGENOM" id="CLU_050006_6_0_10"/>
<proteinExistence type="predicted"/>
<dbReference type="AlphaFoldDB" id="F0SBR7"/>
<dbReference type="eggNOG" id="COG1082">
    <property type="taxonomic scope" value="Bacteria"/>
</dbReference>
<dbReference type="Proteomes" id="UP000000310">
    <property type="component" value="Chromosome"/>
</dbReference>
<keyword evidence="3" id="KW-1185">Reference proteome</keyword>
<reference evidence="3" key="2">
    <citation type="submission" date="2011-02" db="EMBL/GenBank/DDBJ databases">
        <title>The complete genome of Pedobacter saltans DSM 12145.</title>
        <authorList>
            <consortium name="US DOE Joint Genome Institute (JGI-PGF)"/>
            <person name="Lucas S."/>
            <person name="Copeland A."/>
            <person name="Lapidus A."/>
            <person name="Bruce D."/>
            <person name="Goodwin L."/>
            <person name="Pitluck S."/>
            <person name="Kyrpides N."/>
            <person name="Mavromatis K."/>
            <person name="Pagani I."/>
            <person name="Ivanova N."/>
            <person name="Ovchinnikova G."/>
            <person name="Lu M."/>
            <person name="Detter J.C."/>
            <person name="Han C."/>
            <person name="Land M."/>
            <person name="Hauser L."/>
            <person name="Markowitz V."/>
            <person name="Cheng J.-F."/>
            <person name="Hugenholtz P."/>
            <person name="Woyke T."/>
            <person name="Wu D."/>
            <person name="Tindall B."/>
            <person name="Pomrenke H.G."/>
            <person name="Brambilla E."/>
            <person name="Klenk H.-P."/>
            <person name="Eisen J.A."/>
        </authorList>
    </citation>
    <scope>NUCLEOTIDE SEQUENCE [LARGE SCALE GENOMIC DNA]</scope>
    <source>
        <strain evidence="3">ATCC 51119 / DSM 12145 / JCM 21818 / LMG 10337 / NBRC 100064 / NCIMB 13643</strain>
    </source>
</reference>
<dbReference type="PANTHER" id="PTHR12110:SF53">
    <property type="entry name" value="BLR5974 PROTEIN"/>
    <property type="match status" value="1"/>
</dbReference>
<dbReference type="Gene3D" id="3.20.20.150">
    <property type="entry name" value="Divalent-metal-dependent TIM barrel enzymes"/>
    <property type="match status" value="1"/>
</dbReference>
<dbReference type="InterPro" id="IPR013022">
    <property type="entry name" value="Xyl_isomerase-like_TIM-brl"/>
</dbReference>
<name>F0SBR7_PSESL</name>
<dbReference type="SUPFAM" id="SSF51658">
    <property type="entry name" value="Xylose isomerase-like"/>
    <property type="match status" value="1"/>
</dbReference>
<protein>
    <submittedName>
        <fullName evidence="2">Xylose isomerase domain-containing protein TIM barrel</fullName>
    </submittedName>
</protein>
<dbReference type="Pfam" id="PF01261">
    <property type="entry name" value="AP_endonuc_2"/>
    <property type="match status" value="1"/>
</dbReference>
<feature type="domain" description="Xylose isomerase-like TIM barrel" evidence="1">
    <location>
        <begin position="77"/>
        <end position="298"/>
    </location>
</feature>
<dbReference type="STRING" id="762903.Pedsa_2206"/>
<reference evidence="2 3" key="1">
    <citation type="journal article" date="2011" name="Stand. Genomic Sci.">
        <title>Complete genome sequence of the gliding, heparinolytic Pedobacter saltans type strain (113).</title>
        <authorList>
            <person name="Liolios K."/>
            <person name="Sikorski J."/>
            <person name="Lu M."/>
            <person name="Nolan M."/>
            <person name="Lapidus A."/>
            <person name="Lucas S."/>
            <person name="Hammon N."/>
            <person name="Deshpande S."/>
            <person name="Cheng J.F."/>
            <person name="Tapia R."/>
            <person name="Han C."/>
            <person name="Goodwin L."/>
            <person name="Pitluck S."/>
            <person name="Huntemann M."/>
            <person name="Ivanova N."/>
            <person name="Pagani I."/>
            <person name="Mavromatis K."/>
            <person name="Ovchinikova G."/>
            <person name="Pati A."/>
            <person name="Chen A."/>
            <person name="Palaniappan K."/>
            <person name="Land M."/>
            <person name="Hauser L."/>
            <person name="Brambilla E.M."/>
            <person name="Kotsyurbenko O."/>
            <person name="Rohde M."/>
            <person name="Tindall B.J."/>
            <person name="Abt B."/>
            <person name="Goker M."/>
            <person name="Detter J.C."/>
            <person name="Woyke T."/>
            <person name="Bristow J."/>
            <person name="Eisen J.A."/>
            <person name="Markowitz V."/>
            <person name="Hugenholtz P."/>
            <person name="Klenk H.P."/>
            <person name="Kyrpides N.C."/>
        </authorList>
    </citation>
    <scope>NUCLEOTIDE SEQUENCE [LARGE SCALE GENOMIC DNA]</scope>
    <source>
        <strain evidence="3">ATCC 51119 / DSM 12145 / JCM 21818 / LMG 10337 / NBRC 100064 / NCIMB 13643</strain>
    </source>
</reference>
<dbReference type="RefSeq" id="WP_013633244.1">
    <property type="nucleotide sequence ID" value="NC_015177.1"/>
</dbReference>
<dbReference type="KEGG" id="psn:Pedsa_2206"/>
<organism evidence="2 3">
    <name type="scientific">Pseudopedobacter saltans (strain ATCC 51119 / DSM 12145 / JCM 21818 / CCUG 39354 / LMG 10337 / NBRC 100064 / NCIMB 13643)</name>
    <name type="common">Pedobacter saltans</name>
    <dbReference type="NCBI Taxonomy" id="762903"/>
    <lineage>
        <taxon>Bacteria</taxon>
        <taxon>Pseudomonadati</taxon>
        <taxon>Bacteroidota</taxon>
        <taxon>Sphingobacteriia</taxon>
        <taxon>Sphingobacteriales</taxon>
        <taxon>Sphingobacteriaceae</taxon>
        <taxon>Pseudopedobacter</taxon>
    </lineage>
</organism>
<dbReference type="OrthoDB" id="127797at2"/>
<dbReference type="InterPro" id="IPR036237">
    <property type="entry name" value="Xyl_isomerase-like_sf"/>
</dbReference>
<keyword evidence="2" id="KW-0413">Isomerase</keyword>
<dbReference type="PANTHER" id="PTHR12110">
    <property type="entry name" value="HYDROXYPYRUVATE ISOMERASE"/>
    <property type="match status" value="1"/>
</dbReference>
<evidence type="ECO:0000313" key="3">
    <source>
        <dbReference type="Proteomes" id="UP000000310"/>
    </source>
</evidence>
<accession>F0SBR7</accession>
<sequence>METYFKRSAFKRGCYRGLLALILTGASLSTIGQTVFQGNIVKKPSVKISLNAYSFTKPLMDKVRGRGEGMTMFQLMDWAAQHDFDGVDLTGYYFPGYPNLPSDEYINDIKKYAFRLGLDITGTGVRNNFADPDPAKRAADVKHVKEWIDVAVKLGAPVVRIFAGPIPEGYENRRAEIENYMAASMRECAEYGKLRGVLIGVQNHGDFLKTAEQTISLVKKVNSDWFGVIVDSGYFLTEDPYIDIEKTMPYAVNFQLKLSVFGAASKVKIDLPRIMDIMERTNYRGYLPIEILSPAGGNKAKRQATGIAASSEKNSWDPFTVLPAFMKEVKAAQIQKFGK</sequence>
<dbReference type="GO" id="GO:0016853">
    <property type="term" value="F:isomerase activity"/>
    <property type="evidence" value="ECO:0007669"/>
    <property type="project" value="UniProtKB-KW"/>
</dbReference>
<dbReference type="EMBL" id="CP002545">
    <property type="protein sequence ID" value="ADY52758.1"/>
    <property type="molecule type" value="Genomic_DNA"/>
</dbReference>
<gene>
    <name evidence="2" type="ordered locus">Pedsa_2206</name>
</gene>
<dbReference type="InterPro" id="IPR050312">
    <property type="entry name" value="IolE/XylAMocC-like"/>
</dbReference>
<evidence type="ECO:0000313" key="2">
    <source>
        <dbReference type="EMBL" id="ADY52758.1"/>
    </source>
</evidence>